<sequence>MIQLLIAAGVGLVVSLGATRYLITWLTEHEIGQPIHEDVPEGHTIKAGTPTMGGIAIVLGLLFAYGITNLFRGVYTRTGLIIVVTIALAGVVGFIDDWIKVTSERNLGLTKRAKATGLVLVAGGFAVSMLAFTNVSTELSFTRAGTLGIDLGNGGWAVWALLLILGSTNAVNLTDGLDGLVAGSAALGFAAFTVIGFWAFRNPGVYEYAHALDLAVVAAAMLGACTGFLWWNASPAQIFMGDTGALAIGAAFATLALGNNTQLLLPIVGGLYVLVTMSVILQVGSYQLTGKRIFRMAPIHHHFELAGWPETKIIIRFWILAGMSTAIALGTYYADYISITGVGR</sequence>
<feature type="transmembrane region" description="Helical" evidence="7">
    <location>
        <begin position="238"/>
        <end position="257"/>
    </location>
</feature>
<feature type="transmembrane region" description="Helical" evidence="7">
    <location>
        <begin position="74"/>
        <end position="95"/>
    </location>
</feature>
<dbReference type="PANTHER" id="PTHR22926:SF5">
    <property type="entry name" value="PHOSPHO-N-ACETYLMURAMOYL-PENTAPEPTIDE-TRANSFERASE HOMOLOG"/>
    <property type="match status" value="1"/>
</dbReference>
<dbReference type="InterPro" id="IPR018480">
    <property type="entry name" value="PNAcMuramoyl-5peptid_Trfase_CS"/>
</dbReference>
<keyword evidence="7" id="KW-0573">Peptidoglycan synthesis</keyword>
<feature type="transmembrane region" description="Helical" evidence="7">
    <location>
        <begin position="115"/>
        <end position="136"/>
    </location>
</feature>
<dbReference type="GO" id="GO:0008360">
    <property type="term" value="P:regulation of cell shape"/>
    <property type="evidence" value="ECO:0007669"/>
    <property type="project" value="UniProtKB-KW"/>
</dbReference>
<dbReference type="CDD" id="cd06852">
    <property type="entry name" value="GT_MraY"/>
    <property type="match status" value="1"/>
</dbReference>
<keyword evidence="7 9" id="KW-0479">Metal-binding</keyword>
<comment type="function">
    <text evidence="7">Catalyzes the initial step of the lipid cycle reactions in the biosynthesis of the cell wall peptidoglycan: transfers peptidoglycan precursor phospho-MurNAc-pentapeptide from UDP-MurNAc-pentapeptide onto the lipid carrier undecaprenyl phosphate, yielding undecaprenyl-pyrophosphoryl-MurNAc-pentapeptide, known as lipid I.</text>
</comment>
<dbReference type="PROSITE" id="PS01348">
    <property type="entry name" value="MRAY_2"/>
    <property type="match status" value="1"/>
</dbReference>
<dbReference type="Pfam" id="PF10555">
    <property type="entry name" value="MraY_sig1"/>
    <property type="match status" value="1"/>
</dbReference>
<dbReference type="NCBIfam" id="TIGR00445">
    <property type="entry name" value="mraY"/>
    <property type="match status" value="1"/>
</dbReference>
<dbReference type="InterPro" id="IPR003524">
    <property type="entry name" value="PNAcMuramoyl-5peptid_Trfase"/>
</dbReference>
<feature type="transmembrane region" description="Helical" evidence="7">
    <location>
        <begin position="6"/>
        <end position="26"/>
    </location>
</feature>
<keyword evidence="7 9" id="KW-0460">Magnesium</keyword>
<feature type="transmembrane region" description="Helical" evidence="7">
    <location>
        <begin position="47"/>
        <end position="68"/>
    </location>
</feature>
<reference evidence="10 11" key="1">
    <citation type="submission" date="2019-11" db="EMBL/GenBank/DDBJ databases">
        <authorList>
            <person name="He Y."/>
        </authorList>
    </citation>
    <scope>NUCLEOTIDE SEQUENCE [LARGE SCALE GENOMIC DNA]</scope>
    <source>
        <strain evidence="10 11">SCSIO 58843</strain>
    </source>
</reference>
<dbReference type="Pfam" id="PF00953">
    <property type="entry name" value="Glycos_transf_4"/>
    <property type="match status" value="1"/>
</dbReference>
<feature type="transmembrane region" description="Helical" evidence="7">
    <location>
        <begin position="212"/>
        <end position="231"/>
    </location>
</feature>
<feature type="binding site" evidence="9">
    <location>
        <position position="172"/>
    </location>
    <ligand>
        <name>Mg(2+)</name>
        <dbReference type="ChEBI" id="CHEBI:18420"/>
    </ligand>
</feature>
<evidence type="ECO:0000256" key="1">
    <source>
        <dbReference type="ARBA" id="ARBA00004141"/>
    </source>
</evidence>
<dbReference type="EMBL" id="CP045851">
    <property type="protein sequence ID" value="QGG95549.1"/>
    <property type="molecule type" value="Genomic_DNA"/>
</dbReference>
<gene>
    <name evidence="7" type="primary">mraY</name>
    <name evidence="10" type="ORF">GH723_10835</name>
</gene>
<keyword evidence="6 7" id="KW-0472">Membrane</keyword>
<dbReference type="GO" id="GO:0071555">
    <property type="term" value="P:cell wall organization"/>
    <property type="evidence" value="ECO:0007669"/>
    <property type="project" value="UniProtKB-KW"/>
</dbReference>
<dbReference type="KEGG" id="atq:GH723_10835"/>
<evidence type="ECO:0000256" key="2">
    <source>
        <dbReference type="ARBA" id="ARBA00005583"/>
    </source>
</evidence>
<evidence type="ECO:0000313" key="11">
    <source>
        <dbReference type="Proteomes" id="UP000334019"/>
    </source>
</evidence>
<keyword evidence="3 7" id="KW-0808">Transferase</keyword>
<dbReference type="Proteomes" id="UP000334019">
    <property type="component" value="Chromosome"/>
</dbReference>
<dbReference type="HAMAP" id="MF_00038">
    <property type="entry name" value="MraY"/>
    <property type="match status" value="1"/>
</dbReference>
<keyword evidence="7" id="KW-1003">Cell membrane</keyword>
<keyword evidence="5 7" id="KW-1133">Transmembrane helix</keyword>
<evidence type="ECO:0000256" key="9">
    <source>
        <dbReference type="PIRSR" id="PIRSR600715-1"/>
    </source>
</evidence>
<feature type="binding site" evidence="9">
    <location>
        <position position="242"/>
    </location>
    <ligand>
        <name>Mg(2+)</name>
        <dbReference type="ChEBI" id="CHEBI:18420"/>
    </ligand>
</feature>
<comment type="subcellular location">
    <subcellularLocation>
        <location evidence="7">Cell membrane</location>
        <topology evidence="7">Multi-pass membrane protein</topology>
    </subcellularLocation>
    <subcellularLocation>
        <location evidence="1">Membrane</location>
        <topology evidence="1">Multi-pass membrane protein</topology>
    </subcellularLocation>
</comment>
<evidence type="ECO:0000256" key="6">
    <source>
        <dbReference type="ARBA" id="ARBA00023136"/>
    </source>
</evidence>
<evidence type="ECO:0000256" key="3">
    <source>
        <dbReference type="ARBA" id="ARBA00022679"/>
    </source>
</evidence>
<dbReference type="GO" id="GO:0046872">
    <property type="term" value="F:metal ion binding"/>
    <property type="evidence" value="ECO:0007669"/>
    <property type="project" value="UniProtKB-KW"/>
</dbReference>
<feature type="transmembrane region" description="Helical" evidence="7">
    <location>
        <begin position="313"/>
        <end position="334"/>
    </location>
</feature>
<comment type="pathway">
    <text evidence="7">Cell wall biogenesis; peptidoglycan biosynthesis.</text>
</comment>
<evidence type="ECO:0000256" key="4">
    <source>
        <dbReference type="ARBA" id="ARBA00022692"/>
    </source>
</evidence>
<keyword evidence="4 7" id="KW-0812">Transmembrane</keyword>
<keyword evidence="11" id="KW-1185">Reference proteome</keyword>
<feature type="transmembrane region" description="Helical" evidence="7">
    <location>
        <begin position="263"/>
        <end position="286"/>
    </location>
</feature>
<dbReference type="RefSeq" id="WP_153759656.1">
    <property type="nucleotide sequence ID" value="NZ_CP045851.1"/>
</dbReference>
<organism evidence="10 11">
    <name type="scientific">Actinomarinicola tropica</name>
    <dbReference type="NCBI Taxonomy" id="2789776"/>
    <lineage>
        <taxon>Bacteria</taxon>
        <taxon>Bacillati</taxon>
        <taxon>Actinomycetota</taxon>
        <taxon>Acidimicrobiia</taxon>
        <taxon>Acidimicrobiales</taxon>
        <taxon>Iamiaceae</taxon>
        <taxon>Actinomarinicola</taxon>
    </lineage>
</organism>
<dbReference type="GO" id="GO:0051992">
    <property type="term" value="F:UDP-N-acetylmuramoyl-L-alanyl-D-glutamyl-meso-2,6-diaminopimelyl-D-alanyl-D-alanine:undecaprenyl-phosphate transferase activity"/>
    <property type="evidence" value="ECO:0007669"/>
    <property type="project" value="RHEA"/>
</dbReference>
<feature type="transmembrane region" description="Helical" evidence="7">
    <location>
        <begin position="180"/>
        <end position="200"/>
    </location>
</feature>
<name>A0A5Q2RFE1_9ACTN</name>
<dbReference type="PROSITE" id="PS01347">
    <property type="entry name" value="MRAY_1"/>
    <property type="match status" value="1"/>
</dbReference>
<dbReference type="GO" id="GO:0005886">
    <property type="term" value="C:plasma membrane"/>
    <property type="evidence" value="ECO:0007669"/>
    <property type="project" value="UniProtKB-SubCell"/>
</dbReference>
<evidence type="ECO:0000256" key="8">
    <source>
        <dbReference type="NCBIfam" id="TIGR00445"/>
    </source>
</evidence>
<dbReference type="GO" id="GO:0009252">
    <property type="term" value="P:peptidoglycan biosynthetic process"/>
    <property type="evidence" value="ECO:0007669"/>
    <property type="project" value="UniProtKB-UniRule"/>
</dbReference>
<keyword evidence="7" id="KW-0131">Cell cycle</keyword>
<evidence type="ECO:0000256" key="7">
    <source>
        <dbReference type="HAMAP-Rule" id="MF_00038"/>
    </source>
</evidence>
<comment type="catalytic activity">
    <reaction evidence="7">
        <text>UDP-N-acetyl-alpha-D-muramoyl-L-alanyl-gamma-D-glutamyl-meso-2,6-diaminopimeloyl-D-alanyl-D-alanine + di-trans,octa-cis-undecaprenyl phosphate = di-trans,octa-cis-undecaprenyl diphospho-N-acetyl-alpha-D-muramoyl-L-alanyl-D-glutamyl-meso-2,6-diaminopimeloyl-D-alanyl-D-alanine + UMP</text>
        <dbReference type="Rhea" id="RHEA:28386"/>
        <dbReference type="ChEBI" id="CHEBI:57865"/>
        <dbReference type="ChEBI" id="CHEBI:60392"/>
        <dbReference type="ChEBI" id="CHEBI:61386"/>
        <dbReference type="ChEBI" id="CHEBI:61387"/>
        <dbReference type="EC" id="2.7.8.13"/>
    </reaction>
</comment>
<keyword evidence="7" id="KW-0132">Cell division</keyword>
<protein>
    <recommendedName>
        <fullName evidence="7 8">Phospho-N-acetylmuramoyl-pentapeptide-transferase</fullName>
        <ecNumber evidence="7 8">2.7.8.13</ecNumber>
    </recommendedName>
    <alternativeName>
        <fullName evidence="7">UDP-MurNAc-pentapeptide phosphotransferase</fullName>
    </alternativeName>
</protein>
<accession>A0A5Q2RFE1</accession>
<comment type="cofactor">
    <cofactor evidence="7 9">
        <name>Mg(2+)</name>
        <dbReference type="ChEBI" id="CHEBI:18420"/>
    </cofactor>
</comment>
<dbReference type="GO" id="GO:0008963">
    <property type="term" value="F:phospho-N-acetylmuramoyl-pentapeptide-transferase activity"/>
    <property type="evidence" value="ECO:0007669"/>
    <property type="project" value="UniProtKB-UniRule"/>
</dbReference>
<keyword evidence="7" id="KW-0133">Cell shape</keyword>
<dbReference type="InterPro" id="IPR000715">
    <property type="entry name" value="Glycosyl_transferase_4"/>
</dbReference>
<dbReference type="EC" id="2.7.8.13" evidence="7 8"/>
<evidence type="ECO:0000256" key="5">
    <source>
        <dbReference type="ARBA" id="ARBA00022989"/>
    </source>
</evidence>
<dbReference type="GO" id="GO:0051301">
    <property type="term" value="P:cell division"/>
    <property type="evidence" value="ECO:0007669"/>
    <property type="project" value="UniProtKB-KW"/>
</dbReference>
<dbReference type="PANTHER" id="PTHR22926">
    <property type="entry name" value="PHOSPHO-N-ACETYLMURAMOYL-PENTAPEPTIDE-TRANSFERASE"/>
    <property type="match status" value="1"/>
</dbReference>
<dbReference type="UniPathway" id="UPA00219"/>
<keyword evidence="7" id="KW-0961">Cell wall biogenesis/degradation</keyword>
<comment type="similarity">
    <text evidence="2 7">Belongs to the glycosyltransferase 4 family. MraY subfamily.</text>
</comment>
<evidence type="ECO:0000313" key="10">
    <source>
        <dbReference type="EMBL" id="QGG95549.1"/>
    </source>
</evidence>
<proteinExistence type="inferred from homology"/>
<dbReference type="AlphaFoldDB" id="A0A5Q2RFE1"/>